<feature type="domain" description="CCHC-type" evidence="2">
    <location>
        <begin position="267"/>
        <end position="283"/>
    </location>
</feature>
<evidence type="ECO:0000256" key="1">
    <source>
        <dbReference type="SAM" id="MobiDB-lite"/>
    </source>
</evidence>
<dbReference type="InterPro" id="IPR036875">
    <property type="entry name" value="Znf_CCHC_sf"/>
</dbReference>
<gene>
    <name evidence="3" type="ORF">CI610_03612</name>
</gene>
<accession>A0A2H9T2P8</accession>
<protein>
    <recommendedName>
        <fullName evidence="2">CCHC-type domain-containing protein</fullName>
    </recommendedName>
</protein>
<sequence>MEKDKRECQMEHEERDRQIKMKELDLASVRTQPIPSQSFGSSQFDATKNIRLVPKFQEKEIDKYFLHFEKVACSLKWPKDVWTILLQSVLLGKAREIFSVMPVELSGDYDYVKERILKAYELVPEAYRQKFRNARKQADQTHVEFAREKTQMFDRWLRSKDIGHDIEKLRELVLMEEFKKCVHNDVKSHLDEHKVDTLNQAAIMADDYSLTHKLSAKVNYNTPVSSQASHVTASSINKSTKSGQVDKSVNQTNNVHQSTESPVRVMTCAYCKQKGHIMSDCWSLKKKEERKAKGVQPNACTAVIPKRKTAKAMSLDKHCPTKSKSVMDKMKPFLSQGYVSPEGEDNNRIPITILRDTGSCQSLFLESALPVSEKTYMGADVLVQGVGSGFIPARFTRFTLNRTWCPGLFKWACCLLFQWKEYHYSLVMI</sequence>
<dbReference type="InterPro" id="IPR038269">
    <property type="entry name" value="SCAN_sf"/>
</dbReference>
<dbReference type="PANTHER" id="PTHR46888">
    <property type="entry name" value="ZINC KNUCKLE DOMAINCONTAINING PROTEIN-RELATED"/>
    <property type="match status" value="1"/>
</dbReference>
<name>A0A2H9T2P8_9ZZZZ</name>
<dbReference type="Pfam" id="PF02023">
    <property type="entry name" value="SCAN"/>
    <property type="match status" value="1"/>
</dbReference>
<dbReference type="Gene3D" id="4.10.60.10">
    <property type="entry name" value="Zinc finger, CCHC-type"/>
    <property type="match status" value="1"/>
</dbReference>
<dbReference type="AlphaFoldDB" id="A0A2H9T2P8"/>
<dbReference type="Gene3D" id="1.10.4020.10">
    <property type="entry name" value="DNA breaking-rejoining enzymes"/>
    <property type="match status" value="1"/>
</dbReference>
<proteinExistence type="predicted"/>
<evidence type="ECO:0000313" key="3">
    <source>
        <dbReference type="EMBL" id="PJE77464.1"/>
    </source>
</evidence>
<dbReference type="EMBL" id="NSIT01000582">
    <property type="protein sequence ID" value="PJE77464.1"/>
    <property type="molecule type" value="Genomic_DNA"/>
</dbReference>
<dbReference type="SMART" id="SM00343">
    <property type="entry name" value="ZnF_C2HC"/>
    <property type="match status" value="1"/>
</dbReference>
<dbReference type="GO" id="GO:0003676">
    <property type="term" value="F:nucleic acid binding"/>
    <property type="evidence" value="ECO:0007669"/>
    <property type="project" value="InterPro"/>
</dbReference>
<dbReference type="InterPro" id="IPR003309">
    <property type="entry name" value="SCAN_dom"/>
</dbReference>
<dbReference type="SUPFAM" id="SSF47353">
    <property type="entry name" value="Retrovirus capsid dimerization domain-like"/>
    <property type="match status" value="1"/>
</dbReference>
<dbReference type="SUPFAM" id="SSF57756">
    <property type="entry name" value="Retrovirus zinc finger-like domains"/>
    <property type="match status" value="1"/>
</dbReference>
<evidence type="ECO:0000259" key="2">
    <source>
        <dbReference type="SMART" id="SM00343"/>
    </source>
</evidence>
<comment type="caution">
    <text evidence="3">The sequence shown here is derived from an EMBL/GenBank/DDBJ whole genome shotgun (WGS) entry which is preliminary data.</text>
</comment>
<dbReference type="GO" id="GO:0008270">
    <property type="term" value="F:zinc ion binding"/>
    <property type="evidence" value="ECO:0007669"/>
    <property type="project" value="InterPro"/>
</dbReference>
<dbReference type="InterPro" id="IPR001878">
    <property type="entry name" value="Znf_CCHC"/>
</dbReference>
<dbReference type="PANTHER" id="PTHR46888:SF13">
    <property type="entry name" value="RIBONUCLEASE H"/>
    <property type="match status" value="1"/>
</dbReference>
<feature type="region of interest" description="Disordered" evidence="1">
    <location>
        <begin position="226"/>
        <end position="258"/>
    </location>
</feature>
<organism evidence="3">
    <name type="scientific">invertebrate metagenome</name>
    <dbReference type="NCBI Taxonomy" id="1711999"/>
    <lineage>
        <taxon>unclassified sequences</taxon>
        <taxon>metagenomes</taxon>
        <taxon>organismal metagenomes</taxon>
    </lineage>
</organism>
<reference evidence="3" key="1">
    <citation type="journal article" date="2017" name="Appl. Environ. Microbiol.">
        <title>Molecular characterization of an Endozoicomonas-like organism causing infection in king scallop Pecten maximus L.</title>
        <authorList>
            <person name="Cano I."/>
            <person name="van Aerle R."/>
            <person name="Ross S."/>
            <person name="Verner-Jeffreys D.W."/>
            <person name="Paley R.K."/>
            <person name="Rimmer G."/>
            <person name="Ryder D."/>
            <person name="Hooper P."/>
            <person name="Stone D."/>
            <person name="Feist S.W."/>
        </authorList>
    </citation>
    <scope>NUCLEOTIDE SEQUENCE</scope>
</reference>